<accession>A0A935CDB5</accession>
<organism evidence="1 2">
    <name type="scientific">Marivirga aurantiaca</name>
    <dbReference type="NCBI Taxonomy" id="2802615"/>
    <lineage>
        <taxon>Bacteria</taxon>
        <taxon>Pseudomonadati</taxon>
        <taxon>Bacteroidota</taxon>
        <taxon>Cytophagia</taxon>
        <taxon>Cytophagales</taxon>
        <taxon>Marivirgaceae</taxon>
        <taxon>Marivirga</taxon>
    </lineage>
</organism>
<evidence type="ECO:0000313" key="1">
    <source>
        <dbReference type="EMBL" id="MBK6266743.1"/>
    </source>
</evidence>
<name>A0A935CDB5_9BACT</name>
<proteinExistence type="predicted"/>
<dbReference type="Proteomes" id="UP000611723">
    <property type="component" value="Unassembled WGS sequence"/>
</dbReference>
<gene>
    <name evidence="1" type="ORF">JKA74_16990</name>
</gene>
<keyword evidence="2" id="KW-1185">Reference proteome</keyword>
<reference evidence="1" key="1">
    <citation type="submission" date="2021-01" db="EMBL/GenBank/DDBJ databases">
        <title>Marivirga aurantiaca sp. nov., isolated from intertidal surface sediments.</title>
        <authorList>
            <person name="Zhang M."/>
        </authorList>
    </citation>
    <scope>NUCLEOTIDE SEQUENCE</scope>
    <source>
        <strain evidence="1">S37H4</strain>
    </source>
</reference>
<dbReference type="AlphaFoldDB" id="A0A935CDB5"/>
<comment type="caution">
    <text evidence="1">The sequence shown here is derived from an EMBL/GenBank/DDBJ whole genome shotgun (WGS) entry which is preliminary data.</text>
</comment>
<evidence type="ECO:0000313" key="2">
    <source>
        <dbReference type="Proteomes" id="UP000611723"/>
    </source>
</evidence>
<dbReference type="EMBL" id="JAEQBW010000010">
    <property type="protein sequence ID" value="MBK6266743.1"/>
    <property type="molecule type" value="Genomic_DNA"/>
</dbReference>
<protein>
    <submittedName>
        <fullName evidence="1">Uncharacterized protein</fullName>
    </submittedName>
</protein>
<dbReference type="RefSeq" id="WP_201432429.1">
    <property type="nucleotide sequence ID" value="NZ_JAEQBW010000010.1"/>
</dbReference>
<sequence>MQFQIADKEVILNKLNTLIKESNTSVSDWKVGIASLQRVSLLNVQEEIYYQNCEKEIAIEIMFNLIAAGVQTCKMSKSNFNGIYLYR</sequence>